<dbReference type="Proteomes" id="UP000050164">
    <property type="component" value="Unassembled WGS sequence"/>
</dbReference>
<proteinExistence type="predicted"/>
<sequence length="61" mass="6983">MIEHLPLHGDIQRGRRLIGDQQPRPARQADRNQRPLAHAAGQLMRVASGLLRRIRQARLSE</sequence>
<organism evidence="2 6">
    <name type="scientific">Mycobacterium tuberculosis</name>
    <dbReference type="NCBI Taxonomy" id="1773"/>
    <lineage>
        <taxon>Bacteria</taxon>
        <taxon>Bacillati</taxon>
        <taxon>Actinomycetota</taxon>
        <taxon>Actinomycetes</taxon>
        <taxon>Mycobacteriales</taxon>
        <taxon>Mycobacteriaceae</taxon>
        <taxon>Mycobacterium</taxon>
        <taxon>Mycobacterium tuberculosis complex</taxon>
    </lineage>
</organism>
<evidence type="ECO:0000313" key="7">
    <source>
        <dbReference type="Proteomes" id="UP000050164"/>
    </source>
</evidence>
<feature type="compositionally biased region" description="Basic and acidic residues" evidence="1">
    <location>
        <begin position="1"/>
        <end position="13"/>
    </location>
</feature>
<gene>
    <name evidence="2" type="ORF">ERS007657_01718</name>
    <name evidence="4" type="ORF">ERS007679_00549</name>
    <name evidence="3" type="ORF">ERS027659_02929</name>
</gene>
<feature type="region of interest" description="Disordered" evidence="1">
    <location>
        <begin position="1"/>
        <end position="35"/>
    </location>
</feature>
<name>A0A654U0T3_MYCTX</name>
<dbReference type="Proteomes" id="UP000046680">
    <property type="component" value="Unassembled WGS sequence"/>
</dbReference>
<evidence type="ECO:0000313" key="3">
    <source>
        <dbReference type="EMBL" id="CKS31564.1"/>
    </source>
</evidence>
<dbReference type="EMBL" id="CGCX01000569">
    <property type="protein sequence ID" value="CFR79100.1"/>
    <property type="molecule type" value="Genomic_DNA"/>
</dbReference>
<evidence type="ECO:0000256" key="1">
    <source>
        <dbReference type="SAM" id="MobiDB-lite"/>
    </source>
</evidence>
<dbReference type="AlphaFoldDB" id="A0A654U0T3"/>
<evidence type="ECO:0000313" key="5">
    <source>
        <dbReference type="Proteomes" id="UP000045842"/>
    </source>
</evidence>
<protein>
    <submittedName>
        <fullName evidence="2">Uncharacterized protein</fullName>
    </submittedName>
</protein>
<reference evidence="5 6" key="1">
    <citation type="submission" date="2015-03" db="EMBL/GenBank/DDBJ databases">
        <authorList>
            <consortium name="Pathogen Informatics"/>
        </authorList>
    </citation>
    <scope>NUCLEOTIDE SEQUENCE [LARGE SCALE GENOMIC DNA]</scope>
    <source>
        <strain evidence="3 7">Bir 185</strain>
        <strain evidence="2 6">C09601061</strain>
        <strain evidence="4 5">G09801536</strain>
    </source>
</reference>
<evidence type="ECO:0000313" key="6">
    <source>
        <dbReference type="Proteomes" id="UP000046680"/>
    </source>
</evidence>
<dbReference type="Proteomes" id="UP000045842">
    <property type="component" value="Unassembled WGS sequence"/>
</dbReference>
<dbReference type="AntiFam" id="ANF00095">
    <property type="entry name" value="Shadow ORF (opposite ABC transporters)"/>
</dbReference>
<dbReference type="EMBL" id="CNFT01000775">
    <property type="protein sequence ID" value="CKS31564.1"/>
    <property type="molecule type" value="Genomic_DNA"/>
</dbReference>
<accession>A0A654U0T3</accession>
<evidence type="ECO:0000313" key="4">
    <source>
        <dbReference type="EMBL" id="COU87517.1"/>
    </source>
</evidence>
<dbReference type="EMBL" id="CSAD01000043">
    <property type="protein sequence ID" value="COU87517.1"/>
    <property type="molecule type" value="Genomic_DNA"/>
</dbReference>
<evidence type="ECO:0000313" key="2">
    <source>
        <dbReference type="EMBL" id="CFR79100.1"/>
    </source>
</evidence>